<gene>
    <name evidence="2" type="ORF">AU210_015464</name>
</gene>
<evidence type="ECO:0000313" key="3">
    <source>
        <dbReference type="Proteomes" id="UP000219602"/>
    </source>
</evidence>
<dbReference type="Pfam" id="PF02893">
    <property type="entry name" value="GRAM"/>
    <property type="match status" value="1"/>
</dbReference>
<dbReference type="AlphaFoldDB" id="A0A2H3G1P1"/>
<dbReference type="EMBL" id="MABQ02000011">
    <property type="protein sequence ID" value="PCD23950.1"/>
    <property type="molecule type" value="Genomic_DNA"/>
</dbReference>
<protein>
    <recommendedName>
        <fullName evidence="1">GRAM domain-containing protein</fullName>
    </recommendedName>
</protein>
<reference evidence="2 3" key="1">
    <citation type="journal article" date="2016" name="Environ. Microbiol.">
        <title>Effector profiles distinguish formae speciales of Fusarium oxysporum.</title>
        <authorList>
            <person name="van Dam P."/>
            <person name="Fokkens L."/>
            <person name="Schmidt S.M."/>
            <person name="Linmans J.H."/>
            <person name="Kistler H.C."/>
            <person name="Ma L.J."/>
            <person name="Rep M."/>
        </authorList>
    </citation>
    <scope>NUCLEOTIDE SEQUENCE [LARGE SCALE GENOMIC DNA]</scope>
    <source>
        <strain evidence="2 3">Forc016</strain>
    </source>
</reference>
<dbReference type="Proteomes" id="UP000219602">
    <property type="component" value="Chromosome 13"/>
</dbReference>
<organism evidence="2 3">
    <name type="scientific">Fusarium oxysporum f. sp. radicis-cucumerinum</name>
    <dbReference type="NCBI Taxonomy" id="327505"/>
    <lineage>
        <taxon>Eukaryota</taxon>
        <taxon>Fungi</taxon>
        <taxon>Dikarya</taxon>
        <taxon>Ascomycota</taxon>
        <taxon>Pezizomycotina</taxon>
        <taxon>Sordariomycetes</taxon>
        <taxon>Hypocreomycetidae</taxon>
        <taxon>Hypocreales</taxon>
        <taxon>Nectriaceae</taxon>
        <taxon>Fusarium</taxon>
        <taxon>Fusarium oxysporum species complex</taxon>
    </lineage>
</organism>
<accession>A0A2H3G1P1</accession>
<name>A0A2H3G1P1_FUSOX</name>
<dbReference type="Gene3D" id="2.30.29.30">
    <property type="entry name" value="Pleckstrin-homology domain (PH domain)/Phosphotyrosine-binding domain (PTB)"/>
    <property type="match status" value="1"/>
</dbReference>
<sequence length="200" mass="22225">MDLRSDDVLPGEKVLMKKAANAMININDYKLSRFFADDLARLFGKENLEAIGGKLYLTNYRLLFKSHSINRVTGKFSVALPTIIAVEDTSKFLTKRIDVTTSTETFQFVVWGIPELIDKINETRLALEPVEVKRLQSLVLENYKVFGDGMTVAKSIEGINKALLAARKAGVLTELATRAGNPLEITGILNFLELMGDEQG</sequence>
<evidence type="ECO:0000313" key="2">
    <source>
        <dbReference type="EMBL" id="PCD23950.1"/>
    </source>
</evidence>
<dbReference type="InterPro" id="IPR011993">
    <property type="entry name" value="PH-like_dom_sf"/>
</dbReference>
<evidence type="ECO:0000259" key="1">
    <source>
        <dbReference type="Pfam" id="PF02893"/>
    </source>
</evidence>
<proteinExistence type="predicted"/>
<dbReference type="InterPro" id="IPR004182">
    <property type="entry name" value="GRAM"/>
</dbReference>
<reference evidence="2 3" key="2">
    <citation type="journal article" date="2017" name="Sci. Rep.">
        <title>A mobile pathogenicity chromosome in Fusarium oxysporum for infection of multiple cucurbit species.</title>
        <authorList>
            <person name="van Dam P."/>
            <person name="Fokkens L."/>
            <person name="Ayukawa Y."/>
            <person name="van der Gragt M."/>
            <person name="Ter Horst A."/>
            <person name="Brankovics B."/>
            <person name="Houterman P.M."/>
            <person name="Arie T."/>
            <person name="Rep M."/>
        </authorList>
    </citation>
    <scope>NUCLEOTIDE SEQUENCE [LARGE SCALE GENOMIC DNA]</scope>
    <source>
        <strain evidence="2 3">Forc016</strain>
    </source>
</reference>
<comment type="caution">
    <text evidence="2">The sequence shown here is derived from an EMBL/GenBank/DDBJ whole genome shotgun (WGS) entry which is preliminary data.</text>
</comment>
<feature type="domain" description="GRAM" evidence="1">
    <location>
        <begin position="52"/>
        <end position="108"/>
    </location>
</feature>